<dbReference type="PANTHER" id="PTHR48108">
    <property type="entry name" value="CBS DOMAIN-CONTAINING PROTEIN CBSX2, CHLOROPLASTIC"/>
    <property type="match status" value="1"/>
</dbReference>
<dbReference type="SUPFAM" id="SSF54631">
    <property type="entry name" value="CBS-domain pair"/>
    <property type="match status" value="1"/>
</dbReference>
<keyword evidence="6" id="KW-1185">Reference proteome</keyword>
<evidence type="ECO:0000259" key="4">
    <source>
        <dbReference type="PROSITE" id="PS51371"/>
    </source>
</evidence>
<dbReference type="Proteomes" id="UP000319732">
    <property type="component" value="Unassembled WGS sequence"/>
</dbReference>
<dbReference type="GO" id="GO:0008773">
    <property type="term" value="F:[protein-PII] uridylyltransferase activity"/>
    <property type="evidence" value="ECO:0007669"/>
    <property type="project" value="InterPro"/>
</dbReference>
<dbReference type="RefSeq" id="WP_142902517.1">
    <property type="nucleotide sequence ID" value="NZ_ML660087.1"/>
</dbReference>
<dbReference type="InterPro" id="IPR000644">
    <property type="entry name" value="CBS_dom"/>
</dbReference>
<dbReference type="Gene3D" id="3.10.580.10">
    <property type="entry name" value="CBS-domain"/>
    <property type="match status" value="1"/>
</dbReference>
<evidence type="ECO:0000313" key="6">
    <source>
        <dbReference type="Proteomes" id="UP000319732"/>
    </source>
</evidence>
<dbReference type="SMART" id="SM00116">
    <property type="entry name" value="CBS"/>
    <property type="match status" value="2"/>
</dbReference>
<accession>A0A545U877</accession>
<dbReference type="Pfam" id="PF00027">
    <property type="entry name" value="cNMP_binding"/>
    <property type="match status" value="1"/>
</dbReference>
<dbReference type="CDD" id="cd05401">
    <property type="entry name" value="NT_GlnE_GlnD_like"/>
    <property type="match status" value="1"/>
</dbReference>
<dbReference type="CDD" id="cd00038">
    <property type="entry name" value="CAP_ED"/>
    <property type="match status" value="1"/>
</dbReference>
<feature type="domain" description="CBS" evidence="4">
    <location>
        <begin position="218"/>
        <end position="278"/>
    </location>
</feature>
<dbReference type="Pfam" id="PF00571">
    <property type="entry name" value="CBS"/>
    <property type="match status" value="2"/>
</dbReference>
<gene>
    <name evidence="5" type="ORF">FKG94_02140</name>
</gene>
<feature type="domain" description="Cyclic nucleotide-binding" evidence="3">
    <location>
        <begin position="17"/>
        <end position="97"/>
    </location>
</feature>
<dbReference type="InterPro" id="IPR018490">
    <property type="entry name" value="cNMP-bd_dom_sf"/>
</dbReference>
<dbReference type="PROSITE" id="PS50042">
    <property type="entry name" value="CNMP_BINDING_3"/>
    <property type="match status" value="1"/>
</dbReference>
<reference evidence="5 6" key="1">
    <citation type="submission" date="2019-06" db="EMBL/GenBank/DDBJ databases">
        <title>Whole genome sequence for Cellvibrionaceae sp. R142.</title>
        <authorList>
            <person name="Wang G."/>
        </authorList>
    </citation>
    <scope>NUCLEOTIDE SEQUENCE [LARGE SCALE GENOMIC DNA]</scope>
    <source>
        <strain evidence="5 6">R142</strain>
    </source>
</reference>
<evidence type="ECO:0000256" key="2">
    <source>
        <dbReference type="PROSITE-ProRule" id="PRU00703"/>
    </source>
</evidence>
<dbReference type="OrthoDB" id="9808528at2"/>
<name>A0A545U877_9GAMM</name>
<dbReference type="AlphaFoldDB" id="A0A545U877"/>
<dbReference type="PROSITE" id="PS51371">
    <property type="entry name" value="CBS"/>
    <property type="match status" value="2"/>
</dbReference>
<evidence type="ECO:0000313" key="5">
    <source>
        <dbReference type="EMBL" id="TQV85666.1"/>
    </source>
</evidence>
<dbReference type="InterPro" id="IPR046342">
    <property type="entry name" value="CBS_dom_sf"/>
</dbReference>
<dbReference type="InterPro" id="IPR051462">
    <property type="entry name" value="CBS_domain-containing"/>
</dbReference>
<dbReference type="InterPro" id="IPR014710">
    <property type="entry name" value="RmlC-like_jellyroll"/>
</dbReference>
<organism evidence="5 6">
    <name type="scientific">Exilibacterium tricleocarpae</name>
    <dbReference type="NCBI Taxonomy" id="2591008"/>
    <lineage>
        <taxon>Bacteria</taxon>
        <taxon>Pseudomonadati</taxon>
        <taxon>Pseudomonadota</taxon>
        <taxon>Gammaproteobacteria</taxon>
        <taxon>Cellvibrionales</taxon>
        <taxon>Cellvibrionaceae</taxon>
        <taxon>Exilibacterium</taxon>
    </lineage>
</organism>
<dbReference type="Gene3D" id="2.60.120.10">
    <property type="entry name" value="Jelly Rolls"/>
    <property type="match status" value="1"/>
</dbReference>
<evidence type="ECO:0000256" key="1">
    <source>
        <dbReference type="ARBA" id="ARBA00022737"/>
    </source>
</evidence>
<dbReference type="PANTHER" id="PTHR48108:SF31">
    <property type="entry name" value="CBS DOMAIN AND CYCLIC NUCLEOTIDE-REGULATED NUCLEOTIDYLTRANSFERASE"/>
    <property type="match status" value="1"/>
</dbReference>
<dbReference type="Pfam" id="PF03445">
    <property type="entry name" value="DUF294"/>
    <property type="match status" value="1"/>
</dbReference>
<comment type="caution">
    <text evidence="5">The sequence shown here is derived from an EMBL/GenBank/DDBJ whole genome shotgun (WGS) entry which is preliminary data.</text>
</comment>
<proteinExistence type="predicted"/>
<dbReference type="InterPro" id="IPR018821">
    <property type="entry name" value="DUF294_put_nucleoTrafse_sb-bd"/>
</dbReference>
<protein>
    <submittedName>
        <fullName evidence="5">CBS domain-containing protein</fullName>
    </submittedName>
</protein>
<sequence length="618" mass="68296">MVGEIPEITGFIRTCPPFDKAEEEALTKLVRHLSVSYHKSGDTIDLAGGDPDFYLIRSGSVEIRASDNQLVDRLSAGDGFGHACELASGNRHHLATVLEDCLLYVIPPAVIGDLRQTDANVDSFFKREKLAHCGDREVDTDRDYQLGQRVGDIVTRAAVCAAQDMSVAAAARLMTRERVSSVVVVDSERLVGVVTDRDLRTRVLAANLPPATQLHRVMTPEPQFVTSASRLHDAQLTMMSANIHHLPVIEIDAGVQRPVGMLTTNDLLLAQNSQPLFLIKSINRCRDAAAVARVAEKLPALIQKLIKADARVEDIGRIITSVTDAMTTQLLRLAEQQLGQAPVPYAWLAFGSQGRQDQMLGADQDNALLIDDSAGPGDDDYFTELARFVCDGLHRCGIRYCPGDIMATTPRWRQSLSQWQQYFARWIDEPSAKALMHACIFFDLRHIFGAKDLTQRLTEFVHTRARKNSIFLAGMTENALGHRPPLGFFKTFVLERDGNHEPVLDLKHRGTIPIVDIARIYALSAGIDAVNTMDRLRGLEDHNELSAGDIHNLLDAHEFIARIRIENQGEQLAQGREVTNSLNPKMLSPLVRHQLKEAFAVVQSCQQGMKMGFGGGAL</sequence>
<keyword evidence="1" id="KW-0677">Repeat</keyword>
<dbReference type="InterPro" id="IPR000595">
    <property type="entry name" value="cNMP-bd_dom"/>
</dbReference>
<dbReference type="SUPFAM" id="SSF51206">
    <property type="entry name" value="cAMP-binding domain-like"/>
    <property type="match status" value="1"/>
</dbReference>
<keyword evidence="2" id="KW-0129">CBS domain</keyword>
<dbReference type="EMBL" id="VHSG01000003">
    <property type="protein sequence ID" value="TQV85666.1"/>
    <property type="molecule type" value="Genomic_DNA"/>
</dbReference>
<dbReference type="InterPro" id="IPR005105">
    <property type="entry name" value="GlnD_Uridyltrans_N"/>
</dbReference>
<dbReference type="Pfam" id="PF10335">
    <property type="entry name" value="DUF294_C"/>
    <property type="match status" value="1"/>
</dbReference>
<evidence type="ECO:0000259" key="3">
    <source>
        <dbReference type="PROSITE" id="PS50042"/>
    </source>
</evidence>
<feature type="domain" description="CBS" evidence="4">
    <location>
        <begin position="154"/>
        <end position="210"/>
    </location>
</feature>